<dbReference type="SUPFAM" id="SSF53067">
    <property type="entry name" value="Actin-like ATPase domain"/>
    <property type="match status" value="1"/>
</dbReference>
<dbReference type="EMBL" id="CP138335">
    <property type="protein sequence ID" value="XBW07826.1"/>
    <property type="molecule type" value="Genomic_DNA"/>
</dbReference>
<keyword evidence="1" id="KW-0067">ATP-binding</keyword>
<comment type="pathway">
    <text evidence="1">Amino-sugar metabolism; 1,6-anhydro-N-acetylmuramate degradation.</text>
</comment>
<dbReference type="EC" id="2.7.1.170" evidence="1"/>
<dbReference type="GO" id="GO:0097175">
    <property type="term" value="P:1,6-anhydro-N-acetyl-beta-muramic acid catabolic process"/>
    <property type="evidence" value="ECO:0007669"/>
    <property type="project" value="UniProtKB-UniRule"/>
</dbReference>
<accession>A0AAU7V5W2</accession>
<feature type="binding site" evidence="1">
    <location>
        <begin position="9"/>
        <end position="16"/>
    </location>
    <ligand>
        <name>ATP</name>
        <dbReference type="ChEBI" id="CHEBI:30616"/>
    </ligand>
</feature>
<dbReference type="HAMAP" id="MF_01270">
    <property type="entry name" value="AnhMurNAc_kinase"/>
    <property type="match status" value="1"/>
</dbReference>
<dbReference type="NCBIfam" id="NF007146">
    <property type="entry name" value="PRK09585.2-6"/>
    <property type="match status" value="1"/>
</dbReference>
<protein>
    <recommendedName>
        <fullName evidence="1">Anhydro-N-acetylmuramic acid kinase</fullName>
        <ecNumber evidence="1">2.7.1.170</ecNumber>
    </recommendedName>
    <alternativeName>
        <fullName evidence="1">AnhMurNAc kinase</fullName>
    </alternativeName>
</protein>
<dbReference type="GO" id="GO:0016773">
    <property type="term" value="F:phosphotransferase activity, alcohol group as acceptor"/>
    <property type="evidence" value="ECO:0007669"/>
    <property type="project" value="UniProtKB-UniRule"/>
</dbReference>
<dbReference type="RefSeq" id="WP_350258027.1">
    <property type="nucleotide sequence ID" value="NZ_CP138335.1"/>
</dbReference>
<dbReference type="InterPro" id="IPR043129">
    <property type="entry name" value="ATPase_NBD"/>
</dbReference>
<sequence>MRILGLMSGTSCDGVDAAVVDFTYRDGHLTGRLQWANETPISPEGRALIQSLFPPARVSLEDVVRADVYLGELFAEVAEAALAASGGADAICSHGQTVCHWVPDGSARGTMQLGQPAEIAERTGLPVVADLRVRDLAAGGQGAPLVSFLDAALLAPATGSGRGAATLNLGGIANVTVRVGTRVEAWDTGPANALIDTYVTHLKLNSVGFDVDGRLAAAGSPFVPLLDLLADDPYYRLPAPKSTGKEHFNWEYLQGPLARWPRLAPVDVVATLTELTALTVARDLSAVGSVFVSGGGAQNPVLLAALRRRLPEATVELTDQLGVDAGAKEAILCALIGWCTLHGVPATLPGVTGARGPRVLGTITPGAGPLELPTPLPPLLSLNLEGTVAP</sequence>
<gene>
    <name evidence="1" type="primary">anmK</name>
    <name evidence="2" type="ORF">SAC06_09300</name>
</gene>
<dbReference type="PANTHER" id="PTHR30605:SF0">
    <property type="entry name" value="ANHYDRO-N-ACETYLMURAMIC ACID KINASE"/>
    <property type="match status" value="1"/>
</dbReference>
<comment type="catalytic activity">
    <reaction evidence="1">
        <text>1,6-anhydro-N-acetyl-beta-muramate + ATP + H2O = N-acetyl-D-muramate 6-phosphate + ADP + H(+)</text>
        <dbReference type="Rhea" id="RHEA:24952"/>
        <dbReference type="ChEBI" id="CHEBI:15377"/>
        <dbReference type="ChEBI" id="CHEBI:15378"/>
        <dbReference type="ChEBI" id="CHEBI:30616"/>
        <dbReference type="ChEBI" id="CHEBI:58690"/>
        <dbReference type="ChEBI" id="CHEBI:58722"/>
        <dbReference type="ChEBI" id="CHEBI:456216"/>
        <dbReference type="EC" id="2.7.1.170"/>
    </reaction>
</comment>
<dbReference type="GO" id="GO:0016301">
    <property type="term" value="F:kinase activity"/>
    <property type="evidence" value="ECO:0007669"/>
    <property type="project" value="UniProtKB-KW"/>
</dbReference>
<keyword evidence="1" id="KW-0119">Carbohydrate metabolism</keyword>
<evidence type="ECO:0000256" key="1">
    <source>
        <dbReference type="HAMAP-Rule" id="MF_01270"/>
    </source>
</evidence>
<dbReference type="Pfam" id="PF03702">
    <property type="entry name" value="AnmK"/>
    <property type="match status" value="1"/>
</dbReference>
<keyword evidence="1 2" id="KW-0418">Kinase</keyword>
<dbReference type="GO" id="GO:0005524">
    <property type="term" value="F:ATP binding"/>
    <property type="evidence" value="ECO:0007669"/>
    <property type="project" value="UniProtKB-UniRule"/>
</dbReference>
<comment type="pathway">
    <text evidence="1">Cell wall biogenesis; peptidoglycan recycling.</text>
</comment>
<comment type="function">
    <text evidence="1">Catalyzes the specific phosphorylation of 1,6-anhydro-N-acetylmuramic acid (anhMurNAc) with the simultaneous cleavage of the 1,6-anhydro ring, generating MurNAc-6-P. Is required for the utilization of anhMurNAc either imported from the medium or derived from its own cell wall murein, and thus plays a role in cell wall recycling.</text>
</comment>
<name>A0AAU7V5W2_9ACTO</name>
<dbReference type="Gene3D" id="3.30.420.40">
    <property type="match status" value="2"/>
</dbReference>
<proteinExistence type="inferred from homology"/>
<dbReference type="GO" id="GO:0009254">
    <property type="term" value="P:peptidoglycan turnover"/>
    <property type="evidence" value="ECO:0007669"/>
    <property type="project" value="UniProtKB-UniRule"/>
</dbReference>
<comment type="similarity">
    <text evidence="1">Belongs to the anhydro-N-acetylmuramic acid kinase family.</text>
</comment>
<organism evidence="2">
    <name type="scientific">Scrofimicrobium appendicitidis</name>
    <dbReference type="NCBI Taxonomy" id="3079930"/>
    <lineage>
        <taxon>Bacteria</taxon>
        <taxon>Bacillati</taxon>
        <taxon>Actinomycetota</taxon>
        <taxon>Actinomycetes</taxon>
        <taxon>Actinomycetales</taxon>
        <taxon>Actinomycetaceae</taxon>
        <taxon>Scrofimicrobium</taxon>
    </lineage>
</organism>
<dbReference type="PANTHER" id="PTHR30605">
    <property type="entry name" value="ANHYDRO-N-ACETYLMURAMIC ACID KINASE"/>
    <property type="match status" value="1"/>
</dbReference>
<reference evidence="2" key="1">
    <citation type="submission" date="2023-11" db="EMBL/GenBank/DDBJ databases">
        <title>Scrofimicrobium hongkongense sp. nov., isolated from a patient with peritonitis.</title>
        <authorList>
            <person name="Lao H.Y."/>
            <person name="Wong A.Y.P."/>
            <person name="Ng T.L."/>
            <person name="Wong R.Y.L."/>
            <person name="Yau M.C.Y."/>
            <person name="Lam J.Y.W."/>
            <person name="Siu G.K.H."/>
        </authorList>
    </citation>
    <scope>NUCLEOTIDE SEQUENCE</scope>
    <source>
        <strain evidence="2">R131</strain>
    </source>
</reference>
<keyword evidence="1" id="KW-0547">Nucleotide-binding</keyword>
<dbReference type="InterPro" id="IPR005338">
    <property type="entry name" value="Anhydro_N_Ac-Mur_kinase"/>
</dbReference>
<dbReference type="KEGG" id="sapp:SAC06_09300"/>
<keyword evidence="1 2" id="KW-0808">Transferase</keyword>
<evidence type="ECO:0000313" key="2">
    <source>
        <dbReference type="EMBL" id="XBW07826.1"/>
    </source>
</evidence>
<dbReference type="AlphaFoldDB" id="A0AAU7V5W2"/>
<dbReference type="GO" id="GO:0006040">
    <property type="term" value="P:amino sugar metabolic process"/>
    <property type="evidence" value="ECO:0007669"/>
    <property type="project" value="InterPro"/>
</dbReference>